<feature type="transmembrane region" description="Helical" evidence="6">
    <location>
        <begin position="7"/>
        <end position="25"/>
    </location>
</feature>
<evidence type="ECO:0000313" key="9">
    <source>
        <dbReference type="Proteomes" id="UP000737171"/>
    </source>
</evidence>
<feature type="transmembrane region" description="Helical" evidence="6">
    <location>
        <begin position="133"/>
        <end position="154"/>
    </location>
</feature>
<dbReference type="Gene3D" id="1.20.1250.20">
    <property type="entry name" value="MFS general substrate transporter like domains"/>
    <property type="match status" value="2"/>
</dbReference>
<dbReference type="PANTHER" id="PTHR43124">
    <property type="entry name" value="PURINE EFFLUX PUMP PBUE"/>
    <property type="match status" value="1"/>
</dbReference>
<sequence>MSRGSPWPAILGYYLIGVLGAAQMGKLSALAPQIAAELGLSLTTAAAAVSLLEVGGATLGAVAGLLAQRIGLKRTLLGGLACLALGGGGAGFAQGAVSLLAWRLVEAIGFLGVIVTAPVLIASVAGPVIGVALALWSSFVPVGLALGAWLWAALAAQFGWRPALMVAGGLALLALGACAFAQARGPVPVAHAAAHDRSAGTGAAGLPNGGGAADLRNGGGAAVWCLAASFGCCTLAEVGLLALLPSFLVGQAGAAQTVAASWTGVASIAAVAGSLVAALLLRRGVDPRGPVVASMALPALLMFGVFVEAPLLLRSALLATLLNAIYGVYFSLAFAALPAAAGGAAGMVRANGLLAQFGAGGALIGPPLMAAGVERWGWPAAAWCSAVLTLVGVPLALRGLRPQPAPGRSQAG</sequence>
<feature type="transmembrane region" description="Helical" evidence="6">
    <location>
        <begin position="293"/>
        <end position="313"/>
    </location>
</feature>
<dbReference type="InterPro" id="IPR011701">
    <property type="entry name" value="MFS"/>
</dbReference>
<accession>A0ABX2ENF9</accession>
<evidence type="ECO:0000256" key="3">
    <source>
        <dbReference type="ARBA" id="ARBA00022692"/>
    </source>
</evidence>
<feature type="transmembrane region" description="Helical" evidence="6">
    <location>
        <begin position="319"/>
        <end position="341"/>
    </location>
</feature>
<evidence type="ECO:0000256" key="5">
    <source>
        <dbReference type="ARBA" id="ARBA00023136"/>
    </source>
</evidence>
<comment type="caution">
    <text evidence="8">The sequence shown here is derived from an EMBL/GenBank/DDBJ whole genome shotgun (WGS) entry which is preliminary data.</text>
</comment>
<feature type="transmembrane region" description="Helical" evidence="6">
    <location>
        <begin position="45"/>
        <end position="67"/>
    </location>
</feature>
<dbReference type="EMBL" id="JABRWJ010000007">
    <property type="protein sequence ID" value="NRF70102.1"/>
    <property type="molecule type" value="Genomic_DNA"/>
</dbReference>
<feature type="domain" description="Major facilitator superfamily (MFS) profile" evidence="7">
    <location>
        <begin position="9"/>
        <end position="404"/>
    </location>
</feature>
<dbReference type="InterPro" id="IPR050189">
    <property type="entry name" value="MFS_Efflux_Transporters"/>
</dbReference>
<feature type="transmembrane region" description="Helical" evidence="6">
    <location>
        <begin position="259"/>
        <end position="281"/>
    </location>
</feature>
<proteinExistence type="predicted"/>
<comment type="subcellular location">
    <subcellularLocation>
        <location evidence="1">Cell membrane</location>
        <topology evidence="1">Multi-pass membrane protein</topology>
    </subcellularLocation>
</comment>
<dbReference type="PROSITE" id="PS50850">
    <property type="entry name" value="MFS"/>
    <property type="match status" value="1"/>
</dbReference>
<keyword evidence="2" id="KW-1003">Cell membrane</keyword>
<keyword evidence="4 6" id="KW-1133">Transmembrane helix</keyword>
<evidence type="ECO:0000256" key="1">
    <source>
        <dbReference type="ARBA" id="ARBA00004651"/>
    </source>
</evidence>
<evidence type="ECO:0000313" key="8">
    <source>
        <dbReference type="EMBL" id="NRF70102.1"/>
    </source>
</evidence>
<dbReference type="Proteomes" id="UP000737171">
    <property type="component" value="Unassembled WGS sequence"/>
</dbReference>
<dbReference type="Pfam" id="PF07690">
    <property type="entry name" value="MFS_1"/>
    <property type="match status" value="1"/>
</dbReference>
<keyword evidence="5 6" id="KW-0472">Membrane</keyword>
<evidence type="ECO:0000259" key="7">
    <source>
        <dbReference type="PROSITE" id="PS50850"/>
    </source>
</evidence>
<dbReference type="SUPFAM" id="SSF103473">
    <property type="entry name" value="MFS general substrate transporter"/>
    <property type="match status" value="1"/>
</dbReference>
<feature type="transmembrane region" description="Helical" evidence="6">
    <location>
        <begin position="376"/>
        <end position="397"/>
    </location>
</feature>
<organism evidence="8 9">
    <name type="scientific">Pseudaquabacterium terrae</name>
    <dbReference type="NCBI Taxonomy" id="2732868"/>
    <lineage>
        <taxon>Bacteria</taxon>
        <taxon>Pseudomonadati</taxon>
        <taxon>Pseudomonadota</taxon>
        <taxon>Betaproteobacteria</taxon>
        <taxon>Burkholderiales</taxon>
        <taxon>Sphaerotilaceae</taxon>
        <taxon>Pseudaquabacterium</taxon>
    </lineage>
</organism>
<keyword evidence="9" id="KW-1185">Reference proteome</keyword>
<dbReference type="InterPro" id="IPR020846">
    <property type="entry name" value="MFS_dom"/>
</dbReference>
<gene>
    <name evidence="8" type="ORF">HLB44_24145</name>
</gene>
<protein>
    <submittedName>
        <fullName evidence="8">MFS transporter</fullName>
    </submittedName>
</protein>
<reference evidence="8 9" key="1">
    <citation type="submission" date="2020-05" db="EMBL/GenBank/DDBJ databases">
        <title>Aquincola sp. isolate from soil.</title>
        <authorList>
            <person name="Han J."/>
            <person name="Kim D.-U."/>
        </authorList>
    </citation>
    <scope>NUCLEOTIDE SEQUENCE [LARGE SCALE GENOMIC DNA]</scope>
    <source>
        <strain evidence="8 9">S2</strain>
    </source>
</reference>
<evidence type="ECO:0000256" key="2">
    <source>
        <dbReference type="ARBA" id="ARBA00022475"/>
    </source>
</evidence>
<keyword evidence="3 6" id="KW-0812">Transmembrane</keyword>
<feature type="transmembrane region" description="Helical" evidence="6">
    <location>
        <begin position="353"/>
        <end position="370"/>
    </location>
</feature>
<dbReference type="PANTHER" id="PTHR43124:SF3">
    <property type="entry name" value="CHLORAMPHENICOL EFFLUX PUMP RV0191"/>
    <property type="match status" value="1"/>
</dbReference>
<dbReference type="RefSeq" id="WP_173128329.1">
    <property type="nucleotide sequence ID" value="NZ_JABRWJ010000007.1"/>
</dbReference>
<evidence type="ECO:0000256" key="6">
    <source>
        <dbReference type="SAM" id="Phobius"/>
    </source>
</evidence>
<dbReference type="InterPro" id="IPR036259">
    <property type="entry name" value="MFS_trans_sf"/>
</dbReference>
<evidence type="ECO:0000256" key="4">
    <source>
        <dbReference type="ARBA" id="ARBA00022989"/>
    </source>
</evidence>
<feature type="transmembrane region" description="Helical" evidence="6">
    <location>
        <begin position="221"/>
        <end position="247"/>
    </location>
</feature>
<name>A0ABX2ENF9_9BURK</name>
<feature type="transmembrane region" description="Helical" evidence="6">
    <location>
        <begin position="160"/>
        <end position="181"/>
    </location>
</feature>
<feature type="transmembrane region" description="Helical" evidence="6">
    <location>
        <begin position="107"/>
        <end position="126"/>
    </location>
</feature>
<feature type="transmembrane region" description="Helical" evidence="6">
    <location>
        <begin position="79"/>
        <end position="101"/>
    </location>
</feature>